<organism evidence="2 3">
    <name type="scientific">Biomphalaria pfeifferi</name>
    <name type="common">Bloodfluke planorb</name>
    <name type="synonym">Freshwater snail</name>
    <dbReference type="NCBI Taxonomy" id="112525"/>
    <lineage>
        <taxon>Eukaryota</taxon>
        <taxon>Metazoa</taxon>
        <taxon>Spiralia</taxon>
        <taxon>Lophotrochozoa</taxon>
        <taxon>Mollusca</taxon>
        <taxon>Gastropoda</taxon>
        <taxon>Heterobranchia</taxon>
        <taxon>Euthyneura</taxon>
        <taxon>Panpulmonata</taxon>
        <taxon>Hygrophila</taxon>
        <taxon>Lymnaeoidea</taxon>
        <taxon>Planorbidae</taxon>
        <taxon>Biomphalaria</taxon>
    </lineage>
</organism>
<keyword evidence="3" id="KW-1185">Reference proteome</keyword>
<dbReference type="Proteomes" id="UP001233172">
    <property type="component" value="Unassembled WGS sequence"/>
</dbReference>
<sequence>MKRPPRPCLPTTGRFRSRSQRQARAKAGAEAYERIQSALQALARERSVRLASAGAPAGDVVKVTVDPWFYVYTQRFNARRLYLAEYTAQQLAGTDAGTPSGVESSPGPDALRMLAGAVGIVKGWISPSFGAYMIAGGAREGLYGSGAAPNWSLLPDRERYRRGEQEAVSKVTIELGGREKTFLIVAGKQGDVEPYDVEGLTAATWAALMDVLVGVPSSRQRDRRARSVVVRDGGWCERWRVLG</sequence>
<proteinExistence type="predicted"/>
<evidence type="ECO:0000256" key="1">
    <source>
        <dbReference type="SAM" id="MobiDB-lite"/>
    </source>
</evidence>
<feature type="region of interest" description="Disordered" evidence="1">
    <location>
        <begin position="1"/>
        <end position="21"/>
    </location>
</feature>
<reference evidence="2" key="1">
    <citation type="journal article" date="2023" name="PLoS Negl. Trop. Dis.">
        <title>A genome sequence for Biomphalaria pfeifferi, the major vector snail for the human-infecting parasite Schistosoma mansoni.</title>
        <authorList>
            <person name="Bu L."/>
            <person name="Lu L."/>
            <person name="Laidemitt M.R."/>
            <person name="Zhang S.M."/>
            <person name="Mutuku M."/>
            <person name="Mkoji G."/>
            <person name="Steinauer M."/>
            <person name="Loker E.S."/>
        </authorList>
    </citation>
    <scope>NUCLEOTIDE SEQUENCE</scope>
    <source>
        <strain evidence="2">KasaAsao</strain>
    </source>
</reference>
<dbReference type="AlphaFoldDB" id="A0AAD8ANJ8"/>
<gene>
    <name evidence="2" type="ORF">Bpfe_031092</name>
</gene>
<reference evidence="2" key="2">
    <citation type="submission" date="2023-04" db="EMBL/GenBank/DDBJ databases">
        <authorList>
            <person name="Bu L."/>
            <person name="Lu L."/>
            <person name="Laidemitt M.R."/>
            <person name="Zhang S.M."/>
            <person name="Mutuku M."/>
            <person name="Mkoji G."/>
            <person name="Steinauer M."/>
            <person name="Loker E.S."/>
        </authorList>
    </citation>
    <scope>NUCLEOTIDE SEQUENCE</scope>
    <source>
        <strain evidence="2">KasaAsao</strain>
        <tissue evidence="2">Whole Snail</tissue>
    </source>
</reference>
<evidence type="ECO:0000313" key="2">
    <source>
        <dbReference type="EMBL" id="KAK0039505.1"/>
    </source>
</evidence>
<accession>A0AAD8ANJ8</accession>
<name>A0AAD8ANJ8_BIOPF</name>
<comment type="caution">
    <text evidence="2">The sequence shown here is derived from an EMBL/GenBank/DDBJ whole genome shotgun (WGS) entry which is preliminary data.</text>
</comment>
<evidence type="ECO:0000313" key="3">
    <source>
        <dbReference type="Proteomes" id="UP001233172"/>
    </source>
</evidence>
<dbReference type="EMBL" id="JASAOG010000445">
    <property type="protein sequence ID" value="KAK0039505.1"/>
    <property type="molecule type" value="Genomic_DNA"/>
</dbReference>
<protein>
    <submittedName>
        <fullName evidence="2">Uncharacterized protein</fullName>
    </submittedName>
</protein>